<dbReference type="Proteomes" id="UP001060085">
    <property type="component" value="Linkage Group LG07"/>
</dbReference>
<accession>A0ACB9ZVL9</accession>
<evidence type="ECO:0000313" key="1">
    <source>
        <dbReference type="EMBL" id="KAI5652399.1"/>
    </source>
</evidence>
<protein>
    <submittedName>
        <fullName evidence="1">Uncharacterized protein</fullName>
    </submittedName>
</protein>
<evidence type="ECO:0000313" key="2">
    <source>
        <dbReference type="Proteomes" id="UP001060085"/>
    </source>
</evidence>
<sequence length="200" mass="22395">MDRRIEDIAPLAHESGISNVVDLIGGYDNNVEEDDQFINDEMEHSISASSMTTHFTLTPGVILISPITQHQLITSRPTITHGALLLVGPSTSSSCHPGLRHCLSLFGPSPSLVVLDYLLLELRRLSLHKCSVATMQFRLIFQSHLDAPYDSWTTLPQIVLDMWFAEFSIRAEGFDAIAVKPYRPLMQNMRIASKKPLWIP</sequence>
<keyword evidence="2" id="KW-1185">Reference proteome</keyword>
<name>A0ACB9ZVL9_CATRO</name>
<gene>
    <name evidence="1" type="ORF">M9H77_29586</name>
</gene>
<reference evidence="2" key="1">
    <citation type="journal article" date="2023" name="Nat. Plants">
        <title>Single-cell RNA sequencing provides a high-resolution roadmap for understanding the multicellular compartmentation of specialized metabolism.</title>
        <authorList>
            <person name="Sun S."/>
            <person name="Shen X."/>
            <person name="Li Y."/>
            <person name="Li Y."/>
            <person name="Wang S."/>
            <person name="Li R."/>
            <person name="Zhang H."/>
            <person name="Shen G."/>
            <person name="Guo B."/>
            <person name="Wei J."/>
            <person name="Xu J."/>
            <person name="St-Pierre B."/>
            <person name="Chen S."/>
            <person name="Sun C."/>
        </authorList>
    </citation>
    <scope>NUCLEOTIDE SEQUENCE [LARGE SCALE GENOMIC DNA]</scope>
</reference>
<dbReference type="EMBL" id="CM044707">
    <property type="protein sequence ID" value="KAI5652399.1"/>
    <property type="molecule type" value="Genomic_DNA"/>
</dbReference>
<proteinExistence type="predicted"/>
<comment type="caution">
    <text evidence="1">The sequence shown here is derived from an EMBL/GenBank/DDBJ whole genome shotgun (WGS) entry which is preliminary data.</text>
</comment>
<organism evidence="1 2">
    <name type="scientific">Catharanthus roseus</name>
    <name type="common">Madagascar periwinkle</name>
    <name type="synonym">Vinca rosea</name>
    <dbReference type="NCBI Taxonomy" id="4058"/>
    <lineage>
        <taxon>Eukaryota</taxon>
        <taxon>Viridiplantae</taxon>
        <taxon>Streptophyta</taxon>
        <taxon>Embryophyta</taxon>
        <taxon>Tracheophyta</taxon>
        <taxon>Spermatophyta</taxon>
        <taxon>Magnoliopsida</taxon>
        <taxon>eudicotyledons</taxon>
        <taxon>Gunneridae</taxon>
        <taxon>Pentapetalae</taxon>
        <taxon>asterids</taxon>
        <taxon>lamiids</taxon>
        <taxon>Gentianales</taxon>
        <taxon>Apocynaceae</taxon>
        <taxon>Rauvolfioideae</taxon>
        <taxon>Vinceae</taxon>
        <taxon>Catharanthinae</taxon>
        <taxon>Catharanthus</taxon>
    </lineage>
</organism>